<comment type="pathway">
    <text evidence="2">Lipid metabolism; sphingolipid metabolism.</text>
</comment>
<dbReference type="Proteomes" id="UP000800035">
    <property type="component" value="Unassembled WGS sequence"/>
</dbReference>
<keyword evidence="12" id="KW-0443">Lipid metabolism</keyword>
<comment type="subcellular location">
    <subcellularLocation>
        <location evidence="1">Endoplasmic reticulum membrane</location>
    </subcellularLocation>
</comment>
<accession>A0A6A5TLU3</accession>
<evidence type="ECO:0000256" key="11">
    <source>
        <dbReference type="ARBA" id="ARBA00023002"/>
    </source>
</evidence>
<comment type="catalytic activity">
    <reaction evidence="16">
        <text>sphinganine + NADP(+) = 3-oxosphinganine + NADPH + H(+)</text>
        <dbReference type="Rhea" id="RHEA:22640"/>
        <dbReference type="ChEBI" id="CHEBI:15378"/>
        <dbReference type="ChEBI" id="CHEBI:57783"/>
        <dbReference type="ChEBI" id="CHEBI:57817"/>
        <dbReference type="ChEBI" id="CHEBI:58299"/>
        <dbReference type="ChEBI" id="CHEBI:58349"/>
        <dbReference type="EC" id="1.1.1.102"/>
    </reaction>
    <physiologicalReaction direction="right-to-left" evidence="16">
        <dbReference type="Rhea" id="RHEA:22642"/>
    </physiologicalReaction>
</comment>
<evidence type="ECO:0000256" key="2">
    <source>
        <dbReference type="ARBA" id="ARBA00004760"/>
    </source>
</evidence>
<evidence type="ECO:0000256" key="10">
    <source>
        <dbReference type="ARBA" id="ARBA00022989"/>
    </source>
</evidence>
<evidence type="ECO:0000256" key="1">
    <source>
        <dbReference type="ARBA" id="ARBA00004586"/>
    </source>
</evidence>
<keyword evidence="7" id="KW-0256">Endoplasmic reticulum</keyword>
<dbReference type="GO" id="GO:0005789">
    <property type="term" value="C:endoplasmic reticulum membrane"/>
    <property type="evidence" value="ECO:0007669"/>
    <property type="project" value="UniProtKB-SubCell"/>
</dbReference>
<dbReference type="EC" id="1.1.1.102" evidence="14"/>
<dbReference type="PANTHER" id="PTHR43550">
    <property type="entry name" value="3-KETODIHYDROSPHINGOSINE REDUCTASE"/>
    <property type="match status" value="1"/>
</dbReference>
<evidence type="ECO:0000256" key="14">
    <source>
        <dbReference type="ARBA" id="ARBA00026112"/>
    </source>
</evidence>
<keyword evidence="13" id="KW-0472">Membrane</keyword>
<keyword evidence="5" id="KW-0812">Transmembrane</keyword>
<dbReference type="Pfam" id="PF00106">
    <property type="entry name" value="adh_short"/>
    <property type="match status" value="1"/>
</dbReference>
<evidence type="ECO:0000313" key="17">
    <source>
        <dbReference type="EMBL" id="KAF1953358.1"/>
    </source>
</evidence>
<evidence type="ECO:0000256" key="13">
    <source>
        <dbReference type="ARBA" id="ARBA00023136"/>
    </source>
</evidence>
<name>A0A6A5TLU3_9PLEO</name>
<keyword evidence="8" id="KW-0521">NADP</keyword>
<comment type="similarity">
    <text evidence="4">Belongs to the short-chain dehydrogenases/reductases (SDR) family.</text>
</comment>
<proteinExistence type="inferred from homology"/>
<comment type="pathway">
    <text evidence="3">Sphingolipid metabolism.</text>
</comment>
<evidence type="ECO:0000256" key="12">
    <source>
        <dbReference type="ARBA" id="ARBA00023098"/>
    </source>
</evidence>
<dbReference type="InterPro" id="IPR002347">
    <property type="entry name" value="SDR_fam"/>
</dbReference>
<evidence type="ECO:0000256" key="6">
    <source>
        <dbReference type="ARBA" id="ARBA00022741"/>
    </source>
</evidence>
<keyword evidence="9" id="KW-0746">Sphingolipid metabolism</keyword>
<dbReference type="GO" id="GO:0030148">
    <property type="term" value="P:sphingolipid biosynthetic process"/>
    <property type="evidence" value="ECO:0007669"/>
    <property type="project" value="InterPro"/>
</dbReference>
<dbReference type="FunFam" id="3.40.50.720:FF:000456">
    <property type="entry name" value="3-ketodihydrosphingosine reductase tsc10"/>
    <property type="match status" value="1"/>
</dbReference>
<gene>
    <name evidence="17" type="ORF">CC80DRAFT_419985</name>
</gene>
<sequence>MDSWALVLTAVLLLIVGYISLDIMGFLSWGNKFEVDGLTVLLTGASQGMGMEVAKLLAERGANVILVARNVEKLQSAMEYAQAAAKHPSTQRFHIISADVTVESENARLLKEATAWNNGVVPEVVWANAGSSTPGLFLDCKMETLRSQMDMNYWAATYLAHHTLKAWLYPETPYAPQEKGTKPQPVRHLIFTSSVLACINVTGYSGYSPAKTAMRSLCDGLRMEINLYNGARRGTNNNNGYQPAPFDVAVHSVFPATIISPGHANEQLTKPAVTKKIEESDEEQSPYDAAVGAIKGLEAGRYSSATSFLGDLMRLSAMGGIPRDSIVKDTIGQWLVSWIWLFLAPDWEKTVWNWGKTKGMEEYKPNSI</sequence>
<evidence type="ECO:0000256" key="5">
    <source>
        <dbReference type="ARBA" id="ARBA00022692"/>
    </source>
</evidence>
<evidence type="ECO:0000256" key="15">
    <source>
        <dbReference type="ARBA" id="ARBA00044737"/>
    </source>
</evidence>
<dbReference type="PANTHER" id="PTHR43550:SF3">
    <property type="entry name" value="3-KETODIHYDROSPHINGOSINE REDUCTASE"/>
    <property type="match status" value="1"/>
</dbReference>
<keyword evidence="10" id="KW-1133">Transmembrane helix</keyword>
<dbReference type="CDD" id="cd08939">
    <property type="entry name" value="KDSR-like_SDR_c"/>
    <property type="match status" value="1"/>
</dbReference>
<dbReference type="EMBL" id="ML977004">
    <property type="protein sequence ID" value="KAF1953358.1"/>
    <property type="molecule type" value="Genomic_DNA"/>
</dbReference>
<evidence type="ECO:0000256" key="16">
    <source>
        <dbReference type="ARBA" id="ARBA00048930"/>
    </source>
</evidence>
<dbReference type="GO" id="GO:0000166">
    <property type="term" value="F:nucleotide binding"/>
    <property type="evidence" value="ECO:0007669"/>
    <property type="project" value="UniProtKB-KW"/>
</dbReference>
<evidence type="ECO:0000313" key="18">
    <source>
        <dbReference type="Proteomes" id="UP000800035"/>
    </source>
</evidence>
<evidence type="ECO:0000256" key="4">
    <source>
        <dbReference type="ARBA" id="ARBA00006484"/>
    </source>
</evidence>
<evidence type="ECO:0000256" key="8">
    <source>
        <dbReference type="ARBA" id="ARBA00022857"/>
    </source>
</evidence>
<evidence type="ECO:0000256" key="7">
    <source>
        <dbReference type="ARBA" id="ARBA00022824"/>
    </source>
</evidence>
<keyword evidence="6" id="KW-0547">Nucleotide-binding</keyword>
<evidence type="ECO:0000256" key="9">
    <source>
        <dbReference type="ARBA" id="ARBA00022919"/>
    </source>
</evidence>
<keyword evidence="18" id="KW-1185">Reference proteome</keyword>
<reference evidence="17" key="1">
    <citation type="journal article" date="2020" name="Stud. Mycol.">
        <title>101 Dothideomycetes genomes: a test case for predicting lifestyles and emergence of pathogens.</title>
        <authorList>
            <person name="Haridas S."/>
            <person name="Albert R."/>
            <person name="Binder M."/>
            <person name="Bloem J."/>
            <person name="Labutti K."/>
            <person name="Salamov A."/>
            <person name="Andreopoulos B."/>
            <person name="Baker S."/>
            <person name="Barry K."/>
            <person name="Bills G."/>
            <person name="Bluhm B."/>
            <person name="Cannon C."/>
            <person name="Castanera R."/>
            <person name="Culley D."/>
            <person name="Daum C."/>
            <person name="Ezra D."/>
            <person name="Gonzalez J."/>
            <person name="Henrissat B."/>
            <person name="Kuo A."/>
            <person name="Liang C."/>
            <person name="Lipzen A."/>
            <person name="Lutzoni F."/>
            <person name="Magnuson J."/>
            <person name="Mondo S."/>
            <person name="Nolan M."/>
            <person name="Ohm R."/>
            <person name="Pangilinan J."/>
            <person name="Park H.-J."/>
            <person name="Ramirez L."/>
            <person name="Alfaro M."/>
            <person name="Sun H."/>
            <person name="Tritt A."/>
            <person name="Yoshinaga Y."/>
            <person name="Zwiers L.-H."/>
            <person name="Turgeon B."/>
            <person name="Goodwin S."/>
            <person name="Spatafora J."/>
            <person name="Crous P."/>
            <person name="Grigoriev I."/>
        </authorList>
    </citation>
    <scope>NUCLEOTIDE SEQUENCE</scope>
    <source>
        <strain evidence="17">CBS 675.92</strain>
    </source>
</reference>
<dbReference type="InterPro" id="IPR036291">
    <property type="entry name" value="NAD(P)-bd_dom_sf"/>
</dbReference>
<dbReference type="Gene3D" id="3.40.50.720">
    <property type="entry name" value="NAD(P)-binding Rossmann-like Domain"/>
    <property type="match status" value="1"/>
</dbReference>
<comment type="function">
    <text evidence="15">Catalyzes the reduction of 3'-oxosphinganine (3-ketodihydrosphingosine/KDS) to sphinganine (dihydrosphingosine/DHS), the second step of de novo sphingolipid biosynthesis.</text>
</comment>
<keyword evidence="11" id="KW-0560">Oxidoreductase</keyword>
<dbReference type="GO" id="GO:0006666">
    <property type="term" value="P:3-keto-sphinganine metabolic process"/>
    <property type="evidence" value="ECO:0007669"/>
    <property type="project" value="InterPro"/>
</dbReference>
<protein>
    <recommendedName>
        <fullName evidence="14">3-dehydrosphinganine reductase</fullName>
        <ecNumber evidence="14">1.1.1.102</ecNumber>
    </recommendedName>
</protein>
<dbReference type="InterPro" id="IPR045022">
    <property type="entry name" value="KDSR-like"/>
</dbReference>
<evidence type="ECO:0000256" key="3">
    <source>
        <dbReference type="ARBA" id="ARBA00004991"/>
    </source>
</evidence>
<dbReference type="AlphaFoldDB" id="A0A6A5TLU3"/>
<dbReference type="SUPFAM" id="SSF51735">
    <property type="entry name" value="NAD(P)-binding Rossmann-fold domains"/>
    <property type="match status" value="1"/>
</dbReference>
<dbReference type="GO" id="GO:0047560">
    <property type="term" value="F:3-dehydrosphinganine reductase activity"/>
    <property type="evidence" value="ECO:0007669"/>
    <property type="project" value="UniProtKB-EC"/>
</dbReference>
<dbReference type="PRINTS" id="PR00081">
    <property type="entry name" value="GDHRDH"/>
</dbReference>
<dbReference type="OrthoDB" id="10267115at2759"/>
<organism evidence="17 18">
    <name type="scientific">Byssothecium circinans</name>
    <dbReference type="NCBI Taxonomy" id="147558"/>
    <lineage>
        <taxon>Eukaryota</taxon>
        <taxon>Fungi</taxon>
        <taxon>Dikarya</taxon>
        <taxon>Ascomycota</taxon>
        <taxon>Pezizomycotina</taxon>
        <taxon>Dothideomycetes</taxon>
        <taxon>Pleosporomycetidae</taxon>
        <taxon>Pleosporales</taxon>
        <taxon>Massarineae</taxon>
        <taxon>Massarinaceae</taxon>
        <taxon>Byssothecium</taxon>
    </lineage>
</organism>